<name>A0A443JEW0_9RHOB</name>
<dbReference type="RefSeq" id="WP_128209489.1">
    <property type="nucleotide sequence ID" value="NZ_JBHRSO010000062.1"/>
</dbReference>
<evidence type="ECO:0000256" key="5">
    <source>
        <dbReference type="ARBA" id="ARBA00037357"/>
    </source>
</evidence>
<evidence type="ECO:0000256" key="3">
    <source>
        <dbReference type="ARBA" id="ARBA00023125"/>
    </source>
</evidence>
<evidence type="ECO:0000256" key="2">
    <source>
        <dbReference type="ARBA" id="ARBA00023015"/>
    </source>
</evidence>
<dbReference type="SMART" id="SM00895">
    <property type="entry name" value="FCD"/>
    <property type="match status" value="1"/>
</dbReference>
<dbReference type="EMBL" id="SAUZ01000017">
    <property type="protein sequence ID" value="RWR18991.1"/>
    <property type="molecule type" value="Genomic_DNA"/>
</dbReference>
<proteinExistence type="predicted"/>
<keyword evidence="2" id="KW-0805">Transcription regulation</keyword>
<dbReference type="AlphaFoldDB" id="A0A443JEW0"/>
<sequence length="262" mass="28950">MTTAEPQPRLRVAERLEKEIEALIPNKGLKPGDRLPSERTLAQTMNASRASLREAIRQLVARQIIEVRKTGIFVAQPLPQTWAEEAIGTPLSALVAEHVGYGHDVMEVRTALEGTAAYYAALRADDTARRRIRERLEEMEATYGNGDAREQARRDAAFHLAIAEASNNAILRHVMSSLLGLLQSSISQSLEKLYLLPRMAEGLAQQHRALYDAIVAGDAEAARGASDTHLTFIENSIRQIDDDLARKDRARAARAAHITSRS</sequence>
<dbReference type="GO" id="GO:0003677">
    <property type="term" value="F:DNA binding"/>
    <property type="evidence" value="ECO:0007669"/>
    <property type="project" value="UniProtKB-KW"/>
</dbReference>
<dbReference type="Pfam" id="PF00392">
    <property type="entry name" value="GntR"/>
    <property type="match status" value="1"/>
</dbReference>
<dbReference type="Pfam" id="PF07729">
    <property type="entry name" value="FCD"/>
    <property type="match status" value="1"/>
</dbReference>
<evidence type="ECO:0000313" key="9">
    <source>
        <dbReference type="Proteomes" id="UP000284476"/>
    </source>
</evidence>
<accession>A0A443JEW0</accession>
<dbReference type="InterPro" id="IPR036390">
    <property type="entry name" value="WH_DNA-bd_sf"/>
</dbReference>
<evidence type="ECO:0000313" key="8">
    <source>
        <dbReference type="EMBL" id="RWR18991.1"/>
    </source>
</evidence>
<dbReference type="CDD" id="cd07377">
    <property type="entry name" value="WHTH_GntR"/>
    <property type="match status" value="1"/>
</dbReference>
<dbReference type="InterPro" id="IPR000524">
    <property type="entry name" value="Tscrpt_reg_HTH_GntR"/>
</dbReference>
<evidence type="ECO:0000256" key="6">
    <source>
        <dbReference type="ARBA" id="ARBA00039592"/>
    </source>
</evidence>
<evidence type="ECO:0000256" key="1">
    <source>
        <dbReference type="ARBA" id="ARBA00022491"/>
    </source>
</evidence>
<dbReference type="PANTHER" id="PTHR43537">
    <property type="entry name" value="TRANSCRIPTIONAL REGULATOR, GNTR FAMILY"/>
    <property type="match status" value="1"/>
</dbReference>
<keyword evidence="3" id="KW-0238">DNA-binding</keyword>
<dbReference type="Proteomes" id="UP000284476">
    <property type="component" value="Unassembled WGS sequence"/>
</dbReference>
<dbReference type="SUPFAM" id="SSF46785">
    <property type="entry name" value="Winged helix' DNA-binding domain"/>
    <property type="match status" value="1"/>
</dbReference>
<dbReference type="PANTHER" id="PTHR43537:SF34">
    <property type="entry name" value="PYRUVATE DEHYDROGENASE COMPLEX REPRESSOR"/>
    <property type="match status" value="1"/>
</dbReference>
<keyword evidence="4" id="KW-0804">Transcription</keyword>
<evidence type="ECO:0000256" key="4">
    <source>
        <dbReference type="ARBA" id="ARBA00023163"/>
    </source>
</evidence>
<dbReference type="PROSITE" id="PS50949">
    <property type="entry name" value="HTH_GNTR"/>
    <property type="match status" value="1"/>
</dbReference>
<gene>
    <name evidence="8" type="ORF">D2T30_14670</name>
</gene>
<dbReference type="GO" id="GO:0003700">
    <property type="term" value="F:DNA-binding transcription factor activity"/>
    <property type="evidence" value="ECO:0007669"/>
    <property type="project" value="InterPro"/>
</dbReference>
<protein>
    <recommendedName>
        <fullName evidence="6">Pyruvate dehydrogenase complex repressor</fullName>
    </recommendedName>
</protein>
<reference evidence="8 9" key="1">
    <citation type="submission" date="2019-01" db="EMBL/GenBank/DDBJ databases">
        <title>Sinorhodobacter populi sp. nov. isolated from the symptomatic bark tissue of Populus euramericana canker.</title>
        <authorList>
            <person name="Xu G."/>
        </authorList>
    </citation>
    <scope>NUCLEOTIDE SEQUENCE [LARGE SCALE GENOMIC DNA]</scope>
    <source>
        <strain evidence="8 9">SK2B-1</strain>
    </source>
</reference>
<dbReference type="PRINTS" id="PR00035">
    <property type="entry name" value="HTHGNTR"/>
</dbReference>
<dbReference type="SMART" id="SM00345">
    <property type="entry name" value="HTH_GNTR"/>
    <property type="match status" value="1"/>
</dbReference>
<dbReference type="InterPro" id="IPR011711">
    <property type="entry name" value="GntR_C"/>
</dbReference>
<dbReference type="Gene3D" id="1.10.10.10">
    <property type="entry name" value="Winged helix-like DNA-binding domain superfamily/Winged helix DNA-binding domain"/>
    <property type="match status" value="1"/>
</dbReference>
<keyword evidence="1" id="KW-0678">Repressor</keyword>
<organism evidence="8 9">
    <name type="scientific">Paenirhodobacter populi</name>
    <dbReference type="NCBI Taxonomy" id="2306993"/>
    <lineage>
        <taxon>Bacteria</taxon>
        <taxon>Pseudomonadati</taxon>
        <taxon>Pseudomonadota</taxon>
        <taxon>Alphaproteobacteria</taxon>
        <taxon>Rhodobacterales</taxon>
        <taxon>Rhodobacter group</taxon>
        <taxon>Paenirhodobacter</taxon>
    </lineage>
</organism>
<comment type="caution">
    <text evidence="8">The sequence shown here is derived from an EMBL/GenBank/DDBJ whole genome shotgun (WGS) entry which is preliminary data.</text>
</comment>
<feature type="domain" description="HTH gntR-type" evidence="7">
    <location>
        <begin position="10"/>
        <end position="77"/>
    </location>
</feature>
<comment type="function">
    <text evidence="5">Transcriptional repressor for the pyruvate dehydrogenase complex genes aceEF and lpd.</text>
</comment>
<dbReference type="SUPFAM" id="SSF48008">
    <property type="entry name" value="GntR ligand-binding domain-like"/>
    <property type="match status" value="1"/>
</dbReference>
<dbReference type="InterPro" id="IPR036388">
    <property type="entry name" value="WH-like_DNA-bd_sf"/>
</dbReference>
<reference evidence="8 9" key="2">
    <citation type="submission" date="2019-01" db="EMBL/GenBank/DDBJ databases">
        <authorList>
            <person name="Li Y."/>
        </authorList>
    </citation>
    <scope>NUCLEOTIDE SEQUENCE [LARGE SCALE GENOMIC DNA]</scope>
    <source>
        <strain evidence="8 9">SK2B-1</strain>
    </source>
</reference>
<dbReference type="InterPro" id="IPR008920">
    <property type="entry name" value="TF_FadR/GntR_C"/>
</dbReference>
<dbReference type="Gene3D" id="1.20.120.530">
    <property type="entry name" value="GntR ligand-binding domain-like"/>
    <property type="match status" value="1"/>
</dbReference>
<evidence type="ECO:0000259" key="7">
    <source>
        <dbReference type="PROSITE" id="PS50949"/>
    </source>
</evidence>